<dbReference type="EMBL" id="KK120812">
    <property type="protein sequence ID" value="KFM79097.1"/>
    <property type="molecule type" value="Genomic_DNA"/>
</dbReference>
<proteinExistence type="predicted"/>
<gene>
    <name evidence="1" type="ORF">X975_22613</name>
</gene>
<sequence length="122" mass="13261">MQPSLSTIQPASMTANDMGAISSTAPTAMPALGAPENHVSAASALTVPPVTAVNNASGAQFQGERTSAVCQAQMQEYLRRRHQMLQQQIMLQSCSCNLQFLVPLILPTFLTRLPVHPWDRTW</sequence>
<keyword evidence="2" id="KW-1185">Reference proteome</keyword>
<name>A0A087UP08_STEMI</name>
<evidence type="ECO:0000313" key="1">
    <source>
        <dbReference type="EMBL" id="KFM79097.1"/>
    </source>
</evidence>
<dbReference type="AlphaFoldDB" id="A0A087UP08"/>
<protein>
    <submittedName>
        <fullName evidence="1">Uncharacterized protein</fullName>
    </submittedName>
</protein>
<organism evidence="1 2">
    <name type="scientific">Stegodyphus mimosarum</name>
    <name type="common">African social velvet spider</name>
    <dbReference type="NCBI Taxonomy" id="407821"/>
    <lineage>
        <taxon>Eukaryota</taxon>
        <taxon>Metazoa</taxon>
        <taxon>Ecdysozoa</taxon>
        <taxon>Arthropoda</taxon>
        <taxon>Chelicerata</taxon>
        <taxon>Arachnida</taxon>
        <taxon>Araneae</taxon>
        <taxon>Araneomorphae</taxon>
        <taxon>Entelegynae</taxon>
        <taxon>Eresoidea</taxon>
        <taxon>Eresidae</taxon>
        <taxon>Stegodyphus</taxon>
    </lineage>
</organism>
<dbReference type="OrthoDB" id="411251at2759"/>
<evidence type="ECO:0000313" key="2">
    <source>
        <dbReference type="Proteomes" id="UP000054359"/>
    </source>
</evidence>
<reference evidence="1 2" key="1">
    <citation type="submission" date="2013-11" db="EMBL/GenBank/DDBJ databases">
        <title>Genome sequencing of Stegodyphus mimosarum.</title>
        <authorList>
            <person name="Bechsgaard J."/>
        </authorList>
    </citation>
    <scope>NUCLEOTIDE SEQUENCE [LARGE SCALE GENOMIC DNA]</scope>
</reference>
<feature type="non-terminal residue" evidence="1">
    <location>
        <position position="122"/>
    </location>
</feature>
<dbReference type="Proteomes" id="UP000054359">
    <property type="component" value="Unassembled WGS sequence"/>
</dbReference>
<accession>A0A087UP08</accession>